<evidence type="ECO:0000256" key="1">
    <source>
        <dbReference type="ARBA" id="ARBA00001968"/>
    </source>
</evidence>
<dbReference type="Proteomes" id="UP001497382">
    <property type="component" value="Unassembled WGS sequence"/>
</dbReference>
<name>A0AAV2BG22_9ARAC</name>
<evidence type="ECO:0000313" key="10">
    <source>
        <dbReference type="Proteomes" id="UP001497382"/>
    </source>
</evidence>
<feature type="domain" description="DDE Tnp4" evidence="8">
    <location>
        <begin position="166"/>
        <end position="329"/>
    </location>
</feature>
<sequence length="392" mass="45288">MDDELLYYTAICLYIKTRRKKKKWCKKKLLKRSRYSHTNLFKNSSLEPSDWRNSLRMDEDAYLQLLGLITPFIKKKDTVMRQSITPNQRLAATLRFLATGMNYVELERPTLISSQRLGVIIPETCQAILLCLKDYMKVPKSKDEWKRIAQDFEDRWNFPHCLGAVGGKHIRITPPPGSGSYFWNYKQFNSLIVMACANSNCEFIWCEVGINGRKSDGDAIKNTSFYEKVISDDLNVPAPETIGESIIELPYVFVGDEAFALRPDFMKPYSRTSLNAKKKIFNRRLSKAQRVIENAFGILADRFRILHTGINLALPKIEIVILTCCVLHNYLLRNSPEYVTEEEMNEPNFETTLTDLSSDDHQKAINGAKLVRKMFSDYFNGEGEENWQNELS</sequence>
<dbReference type="Pfam" id="PF13359">
    <property type="entry name" value="DDE_Tnp_4"/>
    <property type="match status" value="1"/>
</dbReference>
<dbReference type="GO" id="GO:0004518">
    <property type="term" value="F:nuclease activity"/>
    <property type="evidence" value="ECO:0007669"/>
    <property type="project" value="UniProtKB-KW"/>
</dbReference>
<organism evidence="9 10">
    <name type="scientific">Larinioides sclopetarius</name>
    <dbReference type="NCBI Taxonomy" id="280406"/>
    <lineage>
        <taxon>Eukaryota</taxon>
        <taxon>Metazoa</taxon>
        <taxon>Ecdysozoa</taxon>
        <taxon>Arthropoda</taxon>
        <taxon>Chelicerata</taxon>
        <taxon>Arachnida</taxon>
        <taxon>Araneae</taxon>
        <taxon>Araneomorphae</taxon>
        <taxon>Entelegynae</taxon>
        <taxon>Araneoidea</taxon>
        <taxon>Araneidae</taxon>
        <taxon>Larinioides</taxon>
    </lineage>
</organism>
<comment type="similarity">
    <text evidence="3">Belongs to the HARBI1 family.</text>
</comment>
<evidence type="ECO:0000256" key="3">
    <source>
        <dbReference type="ARBA" id="ARBA00006958"/>
    </source>
</evidence>
<dbReference type="PANTHER" id="PTHR22930">
    <property type="match status" value="1"/>
</dbReference>
<protein>
    <recommendedName>
        <fullName evidence="8">DDE Tnp4 domain-containing protein</fullName>
    </recommendedName>
</protein>
<proteinExistence type="inferred from homology"/>
<dbReference type="EMBL" id="CAXIEN010000364">
    <property type="protein sequence ID" value="CAL1295193.1"/>
    <property type="molecule type" value="Genomic_DNA"/>
</dbReference>
<dbReference type="GO" id="GO:0046872">
    <property type="term" value="F:metal ion binding"/>
    <property type="evidence" value="ECO:0007669"/>
    <property type="project" value="UniProtKB-KW"/>
</dbReference>
<comment type="caution">
    <text evidence="9">The sequence shown here is derived from an EMBL/GenBank/DDBJ whole genome shotgun (WGS) entry which is preliminary data.</text>
</comment>
<dbReference type="AlphaFoldDB" id="A0AAV2BG22"/>
<dbReference type="InterPro" id="IPR045249">
    <property type="entry name" value="HARBI1-like"/>
</dbReference>
<evidence type="ECO:0000256" key="5">
    <source>
        <dbReference type="ARBA" id="ARBA00022723"/>
    </source>
</evidence>
<evidence type="ECO:0000256" key="2">
    <source>
        <dbReference type="ARBA" id="ARBA00004123"/>
    </source>
</evidence>
<comment type="cofactor">
    <cofactor evidence="1">
        <name>a divalent metal cation</name>
        <dbReference type="ChEBI" id="CHEBI:60240"/>
    </cofactor>
</comment>
<dbReference type="GO" id="GO:0005634">
    <property type="term" value="C:nucleus"/>
    <property type="evidence" value="ECO:0007669"/>
    <property type="project" value="UniProtKB-SubCell"/>
</dbReference>
<keyword evidence="5" id="KW-0479">Metal-binding</keyword>
<keyword evidence="10" id="KW-1185">Reference proteome</keyword>
<dbReference type="InterPro" id="IPR027806">
    <property type="entry name" value="HARBI1_dom"/>
</dbReference>
<evidence type="ECO:0000256" key="7">
    <source>
        <dbReference type="ARBA" id="ARBA00023242"/>
    </source>
</evidence>
<keyword evidence="7" id="KW-0539">Nucleus</keyword>
<evidence type="ECO:0000313" key="9">
    <source>
        <dbReference type="EMBL" id="CAL1295193.1"/>
    </source>
</evidence>
<evidence type="ECO:0000256" key="4">
    <source>
        <dbReference type="ARBA" id="ARBA00022722"/>
    </source>
</evidence>
<keyword evidence="6" id="KW-0378">Hydrolase</keyword>
<dbReference type="PANTHER" id="PTHR22930:SF284">
    <property type="entry name" value="DDE TNP4 DOMAIN-CONTAINING PROTEIN"/>
    <property type="match status" value="1"/>
</dbReference>
<dbReference type="GO" id="GO:0016787">
    <property type="term" value="F:hydrolase activity"/>
    <property type="evidence" value="ECO:0007669"/>
    <property type="project" value="UniProtKB-KW"/>
</dbReference>
<evidence type="ECO:0000259" key="8">
    <source>
        <dbReference type="Pfam" id="PF13359"/>
    </source>
</evidence>
<evidence type="ECO:0000256" key="6">
    <source>
        <dbReference type="ARBA" id="ARBA00022801"/>
    </source>
</evidence>
<gene>
    <name evidence="9" type="ORF">LARSCL_LOCUS19145</name>
</gene>
<reference evidence="9 10" key="1">
    <citation type="submission" date="2024-04" db="EMBL/GenBank/DDBJ databases">
        <authorList>
            <person name="Rising A."/>
            <person name="Reimegard J."/>
            <person name="Sonavane S."/>
            <person name="Akerstrom W."/>
            <person name="Nylinder S."/>
            <person name="Hedman E."/>
            <person name="Kallberg Y."/>
        </authorList>
    </citation>
    <scope>NUCLEOTIDE SEQUENCE [LARGE SCALE GENOMIC DNA]</scope>
</reference>
<accession>A0AAV2BG22</accession>
<keyword evidence="4" id="KW-0540">Nuclease</keyword>
<comment type="subcellular location">
    <subcellularLocation>
        <location evidence="2">Nucleus</location>
    </subcellularLocation>
</comment>